<evidence type="ECO:0000313" key="3">
    <source>
        <dbReference type="EMBL" id="APG24642.1"/>
    </source>
</evidence>
<dbReference type="Proteomes" id="UP000182264">
    <property type="component" value="Chromosome"/>
</dbReference>
<name>A0A1L3GFA2_SYNAC</name>
<dbReference type="InterPro" id="IPR017582">
    <property type="entry name" value="SelU"/>
</dbReference>
<dbReference type="SMART" id="SM00450">
    <property type="entry name" value="RHOD"/>
    <property type="match status" value="1"/>
</dbReference>
<dbReference type="PROSITE" id="PS50206">
    <property type="entry name" value="RHODANESE_3"/>
    <property type="match status" value="1"/>
</dbReference>
<dbReference type="Pfam" id="PF00581">
    <property type="entry name" value="Rhodanese"/>
    <property type="match status" value="1"/>
</dbReference>
<sequence length="346" mass="38619">MSPRPLNPDIFLQQAAQYPVFDVRCPSEYARGHIPGAHNLPLFSDEERHEIGILYKQQGRTCAFMRGLEIVGPLLAEYIVRVRSHTDSRHILIHCWRGGMRSESLSWLLDKAGFRVGLLKGGYKAYRKYVMTGFETPLSLLVLGGMTGSGKTEILHNLQRRRQQILDLEGLAHHKGSAFGAVDNIAQPTTEQFENDLFDAMRVLDPGQTIWIEDESRKIGHVSVPEGLFRQMREALVMRIQVSRQARVTRLCSDYGAVSPEKLGNAVRAISKRLGGERTRIALEAIAAGDYATATHALLDYYDKTYQFGLSKRHPDSIIDLDHASDSPCAIAGALVEKAAKISRNP</sequence>
<gene>
    <name evidence="3" type="ORF">A7E75_06085</name>
</gene>
<keyword evidence="4" id="KW-1185">Reference proteome</keyword>
<protein>
    <submittedName>
        <fullName evidence="3">tRNA 2-selenouridine(34) synthase MnmH</fullName>
    </submittedName>
</protein>
<dbReference type="STRING" id="29542.A6070_14730"/>
<dbReference type="InterPro" id="IPR001763">
    <property type="entry name" value="Rhodanese-like_dom"/>
</dbReference>
<dbReference type="EMBL" id="CP015518">
    <property type="protein sequence ID" value="APG24642.1"/>
    <property type="molecule type" value="Genomic_DNA"/>
</dbReference>
<dbReference type="NCBIfam" id="NF008752">
    <property type="entry name" value="PRK11784.1-4"/>
    <property type="match status" value="1"/>
</dbReference>
<keyword evidence="1" id="KW-0711">Selenium</keyword>
<evidence type="ECO:0000259" key="2">
    <source>
        <dbReference type="PROSITE" id="PS50206"/>
    </source>
</evidence>
<dbReference type="SUPFAM" id="SSF52821">
    <property type="entry name" value="Rhodanese/Cell cycle control phosphatase"/>
    <property type="match status" value="1"/>
</dbReference>
<dbReference type="NCBIfam" id="NF008750">
    <property type="entry name" value="PRK11784.1-2"/>
    <property type="match status" value="1"/>
</dbReference>
<dbReference type="AlphaFoldDB" id="A0A1L3GFA2"/>
<organism evidence="3 4">
    <name type="scientific">Syntrophotalea acetylenica</name>
    <name type="common">Pelobacter acetylenicus</name>
    <dbReference type="NCBI Taxonomy" id="29542"/>
    <lineage>
        <taxon>Bacteria</taxon>
        <taxon>Pseudomonadati</taxon>
        <taxon>Thermodesulfobacteriota</taxon>
        <taxon>Desulfuromonadia</taxon>
        <taxon>Desulfuromonadales</taxon>
        <taxon>Syntrophotaleaceae</taxon>
        <taxon>Syntrophotalea</taxon>
    </lineage>
</organism>
<dbReference type="NCBIfam" id="TIGR03167">
    <property type="entry name" value="tRNA_sel_U_synt"/>
    <property type="match status" value="1"/>
</dbReference>
<accession>A0A1L3GFA2</accession>
<dbReference type="PANTHER" id="PTHR30401:SF0">
    <property type="entry name" value="TRNA 2-SELENOURIDINE SYNTHASE"/>
    <property type="match status" value="1"/>
</dbReference>
<dbReference type="InterPro" id="IPR036873">
    <property type="entry name" value="Rhodanese-like_dom_sf"/>
</dbReference>
<dbReference type="RefSeq" id="WP_072286484.1">
    <property type="nucleotide sequence ID" value="NZ_CP015455.1"/>
</dbReference>
<dbReference type="Gene3D" id="3.40.250.10">
    <property type="entry name" value="Rhodanese-like domain"/>
    <property type="match status" value="1"/>
</dbReference>
<dbReference type="InterPro" id="IPR058840">
    <property type="entry name" value="AAA_SelU"/>
</dbReference>
<dbReference type="PANTHER" id="PTHR30401">
    <property type="entry name" value="TRNA 2-SELENOURIDINE SYNTHASE"/>
    <property type="match status" value="1"/>
</dbReference>
<dbReference type="GO" id="GO:0043828">
    <property type="term" value="F:tRNA 2-selenouridine synthase activity"/>
    <property type="evidence" value="ECO:0007669"/>
    <property type="project" value="InterPro"/>
</dbReference>
<reference evidence="3 4" key="1">
    <citation type="journal article" date="2017" name="Genome Announc.">
        <title>Complete Genome Sequences of Two Acetylene-Fermenting Pelobacter acetylenicus Strains.</title>
        <authorList>
            <person name="Sutton J.M."/>
            <person name="Baesman S.M."/>
            <person name="Fierst J.L."/>
            <person name="Poret-Peterson A.T."/>
            <person name="Oremland R.S."/>
            <person name="Dunlap D.S."/>
            <person name="Akob D.M."/>
        </authorList>
    </citation>
    <scope>NUCLEOTIDE SEQUENCE [LARGE SCALE GENOMIC DNA]</scope>
    <source>
        <strain evidence="3 4">DSM 3247</strain>
    </source>
</reference>
<proteinExistence type="predicted"/>
<feature type="domain" description="Rhodanese" evidence="2">
    <location>
        <begin position="14"/>
        <end position="135"/>
    </location>
</feature>
<dbReference type="GO" id="GO:0002098">
    <property type="term" value="P:tRNA wobble uridine modification"/>
    <property type="evidence" value="ECO:0007669"/>
    <property type="project" value="InterPro"/>
</dbReference>
<evidence type="ECO:0000313" key="4">
    <source>
        <dbReference type="Proteomes" id="UP000182264"/>
    </source>
</evidence>
<dbReference type="OrthoDB" id="285281at2"/>
<dbReference type="KEGG" id="pace:A6070_14730"/>
<dbReference type="Pfam" id="PF26341">
    <property type="entry name" value="AAA_SelU"/>
    <property type="match status" value="1"/>
</dbReference>
<evidence type="ECO:0000256" key="1">
    <source>
        <dbReference type="ARBA" id="ARBA00023266"/>
    </source>
</evidence>